<accession>A0A8J0R1J3</accession>
<dbReference type="AGR" id="Xenbase:XB-GENE-29086899"/>
<dbReference type="AlphaFoldDB" id="A0A8J0R1J3"/>
<feature type="compositionally biased region" description="Low complexity" evidence="1">
    <location>
        <begin position="58"/>
        <end position="79"/>
    </location>
</feature>
<dbReference type="RefSeq" id="XP_004916457.1">
    <property type="nucleotide sequence ID" value="XM_004916400.4"/>
</dbReference>
<evidence type="ECO:0000313" key="4">
    <source>
        <dbReference type="Xenbase" id="XB-GENE-29086899"/>
    </source>
</evidence>
<protein>
    <submittedName>
        <fullName evidence="3">Uncharacterized protein LOC101733353</fullName>
    </submittedName>
</protein>
<feature type="compositionally biased region" description="Polar residues" evidence="1">
    <location>
        <begin position="18"/>
        <end position="38"/>
    </location>
</feature>
<evidence type="ECO:0000256" key="1">
    <source>
        <dbReference type="SAM" id="MobiDB-lite"/>
    </source>
</evidence>
<feature type="region of interest" description="Disordered" evidence="1">
    <location>
        <begin position="1"/>
        <end position="93"/>
    </location>
</feature>
<name>A0A8J0R1J3_XENTR</name>
<feature type="compositionally biased region" description="Polar residues" evidence="1">
    <location>
        <begin position="476"/>
        <end position="486"/>
    </location>
</feature>
<feature type="compositionally biased region" description="Polar residues" evidence="1">
    <location>
        <begin position="331"/>
        <end position="340"/>
    </location>
</feature>
<reference evidence="3" key="1">
    <citation type="submission" date="2025-08" db="UniProtKB">
        <authorList>
            <consortium name="RefSeq"/>
        </authorList>
    </citation>
    <scope>IDENTIFICATION</scope>
    <source>
        <strain evidence="3">Nigerian</strain>
        <tissue evidence="3">Liver and blood</tissue>
    </source>
</reference>
<proteinExistence type="predicted"/>
<dbReference type="OMA" id="FFNLANY"/>
<evidence type="ECO:0000313" key="2">
    <source>
        <dbReference type="Proteomes" id="UP000008143"/>
    </source>
</evidence>
<feature type="compositionally biased region" description="Polar residues" evidence="1">
    <location>
        <begin position="388"/>
        <end position="415"/>
    </location>
</feature>
<sequence>MESNSNQRNREETKEGDQASTSHDAVSKNSGSMDTNANPPAEGSKAAEKKPHNPPTRPSSSSSSHQKPSHSLVQSSHSSGTTDLQPSVFGRSGSSISAMTVPIRLDALSYLLNNAIIGSHRMLPQSPYYGGSWVPSACPYQTGCAPYSPWMNQSQCFPSCSNVSASCQPGYFPYLNHEGNQSYQPSCFMQVPSSGKANLNHSSFTNCPAQSGIPWNPYGTSSGQSNSGPQQPEVNNAAGMSSDRFFNLANYSAQNYPNTNRPEGNGWNRRSTDRSSDAANDAPDGDKQMAPARKSFGRFGDKQEGDGWPGRQQRDFGRGGGRGRDDFGTPRWQNNSMNQDRASRFGDRRGYFSQRRDQDSPERFQGRGYNLKRGRWSNSIDTGGETRASWQQRTNVSDTSPWSDATTKENQSSSFGEAKQANEDEDWETTSPEEKSLVESTESSKQNAANADTVPDHLVTDDWEIKKESTEENRSSENVTSTSASLANEEEPSSSKDTEEEAGGANISFMQGSNKDEGDTDAKSEQMEVEITTGQDHVPSNSPSPTGTHPKEEKSGALETQEPNTEASGTDSYALVVYVPKENDDIVLEFVDSTDG</sequence>
<feature type="region of interest" description="Disordered" evidence="1">
    <location>
        <begin position="253"/>
        <end position="572"/>
    </location>
</feature>
<feature type="compositionally biased region" description="Polar residues" evidence="1">
    <location>
        <begin position="532"/>
        <end position="547"/>
    </location>
</feature>
<organism evidence="2 3">
    <name type="scientific">Xenopus tropicalis</name>
    <name type="common">Western clawed frog</name>
    <name type="synonym">Silurana tropicalis</name>
    <dbReference type="NCBI Taxonomy" id="8364"/>
    <lineage>
        <taxon>Eukaryota</taxon>
        <taxon>Metazoa</taxon>
        <taxon>Chordata</taxon>
        <taxon>Craniata</taxon>
        <taxon>Vertebrata</taxon>
        <taxon>Euteleostomi</taxon>
        <taxon>Amphibia</taxon>
        <taxon>Batrachia</taxon>
        <taxon>Anura</taxon>
        <taxon>Pipoidea</taxon>
        <taxon>Pipidae</taxon>
        <taxon>Xenopodinae</taxon>
        <taxon>Xenopus</taxon>
        <taxon>Silurana</taxon>
    </lineage>
</organism>
<feature type="compositionally biased region" description="Basic and acidic residues" evidence="1">
    <location>
        <begin position="514"/>
        <end position="526"/>
    </location>
</feature>
<feature type="compositionally biased region" description="Basic and acidic residues" evidence="1">
    <location>
        <begin position="341"/>
        <end position="365"/>
    </location>
</feature>
<dbReference type="Proteomes" id="UP000008143">
    <property type="component" value="Chromosome 7"/>
</dbReference>
<feature type="compositionally biased region" description="Polar residues" evidence="1">
    <location>
        <begin position="561"/>
        <end position="571"/>
    </location>
</feature>
<feature type="compositionally biased region" description="Low complexity" evidence="1">
    <location>
        <begin position="221"/>
        <end position="232"/>
    </location>
</feature>
<dbReference type="OrthoDB" id="9906256at2759"/>
<dbReference type="KEGG" id="xtr:101733353"/>
<feature type="compositionally biased region" description="Polar residues" evidence="1">
    <location>
        <begin position="438"/>
        <end position="450"/>
    </location>
</feature>
<dbReference type="GeneID" id="101733353"/>
<dbReference type="Xenbase" id="XB-GENE-29086899">
    <property type="gene designation" value="c7h19orf84"/>
</dbReference>
<feature type="compositionally biased region" description="Basic and acidic residues" evidence="1">
    <location>
        <begin position="454"/>
        <end position="475"/>
    </location>
</feature>
<keyword evidence="2" id="KW-1185">Reference proteome</keyword>
<gene>
    <name evidence="4" type="primary">c7h19orf84</name>
    <name evidence="3" type="synonym">LOC101733353</name>
</gene>
<feature type="region of interest" description="Disordered" evidence="1">
    <location>
        <begin position="215"/>
        <end position="238"/>
    </location>
</feature>
<feature type="compositionally biased region" description="Basic and acidic residues" evidence="1">
    <location>
        <begin position="312"/>
        <end position="328"/>
    </location>
</feature>
<evidence type="ECO:0000313" key="3">
    <source>
        <dbReference type="RefSeq" id="XP_004916457.1"/>
    </source>
</evidence>
<feature type="compositionally biased region" description="Acidic residues" evidence="1">
    <location>
        <begin position="488"/>
        <end position="502"/>
    </location>
</feature>
<dbReference type="CTD" id="101733353"/>
<feature type="compositionally biased region" description="Polar residues" evidence="1">
    <location>
        <begin position="253"/>
        <end position="262"/>
    </location>
</feature>
<feature type="compositionally biased region" description="Basic and acidic residues" evidence="1">
    <location>
        <begin position="8"/>
        <end position="17"/>
    </location>
</feature>